<keyword evidence="2" id="KW-0732">Signal</keyword>
<dbReference type="Proteomes" id="UP001057375">
    <property type="component" value="Unassembled WGS sequence"/>
</dbReference>
<gene>
    <name evidence="3" type="ORF">ADUPG1_007177</name>
</gene>
<sequence length="2377" mass="259169">MSFLPPTFTLFPMLFSATLLSAFSRLSLTLISSQAILSDVVCERVCEGIERVSEGVWSVCVCGVCENEVSDDATQIIDSQELWKKEFFGMESPKAKEIRDLRISRLKAKESRKFSISSLSSSVPISLDEFSQSIFGVASGGYSILSDLCQCVSIVAENCQNKRGHIVNIYERCVERCLEMCVESSAAVSPSRGRATPSPMRSPRYKGITSPKRAHVMTIPPLHQLYSISHSLSLNLSISLLVSALFQCTAGDLSSSALSSLPSLLISLTSAPLIFVSNPLAASLSSTISLTELLCIAVSGVVSEEMGRYILMPADGSSRLGMLVPLLKQRGETEGMDGSQSKDGAAHHSTSHISAKPQNPFLSTPIPLEFLPFASNTFGFHNVIDSGPNILFLPDSREKTLTHIPDVYTSTQYLTHPPSLTCGSTVLSFSRQHGSLSSFPLLERCWRQGGSIRGSAAIAFVCGLGLKELLRCCGVGGETQREINMKSAFRYSSTHIRTHTRAFSRFDQADILSERSSLGSEGCRHGRKRSRSCMQSSLSAHSSKFPSSRTTRTQSISSSCSSSSSSSLHSLKQLSTERQSLVSWIQRVMCVCVCVCARVFVVEVPQEIVSLVLGGITTHSSPQSTRSSRASSEECGTPPHSIPGPRFNIDTETSTSGKEATYPLNLSMSVQTLCQLDLFLLMLLQCGGSLPLFGDNLFSNCLVILAAILSRHRNIMEQISHNSSLSSKSSDSPKSQPFSSDSLILSLFPFLSSSHFLLLDYTAKTISSLLQTAVYLYEADSSHDPRCEMVAEFLKVSKERQSLYPGLLPLLGYGGRNEMRDAELLVAALKDNCNGLFSQESDLCCMSVCRLMLLLKEDESCGISTHQRVKIVVREILNHTYTQTQEEQAETLLKESKKGSHASDSSVLNICPFSPSSLSLFLSHLLTFSHSCSSFSFGSFTHSHSILSPLSISVAMVCVSSLHSLLITSMASLGFPLHPCVCERCGDIMVSMLPSCEESESVGTLMQIMNSLYRVCGRERVEKSKITAKKRGVPRKGPEELSLVNSSASVSSFDGTLVKTAVSSALEVLARDDLSCINLDQIIITRLLHNLTTCLSDTTEVTRKILLERPALFLKSSVENMNLFLDSSIRSFPSSPFFYLSSLNCLSRVLHNLDLTGALEERLTLILSELVLPTAVDTCPIIASSLCRSSSLRMVQRIIAWPKSSASDCDRSRSTVFMLYQVVGECGLSVCDAIAEMSGVSEVGGLVPLYLVCEEEESQPQDRRAGNTGKGKKTKKIVTKMGGTGKVNPSGGRWRKRSRCFSVGGGEGVCADIANVSSLTPFSSTLSSLASSLSIISLLAIPNLALLTHRPVKSDSGDNQTVEDQSTAIKTTASGISAGEDRRAGNTGKGKKTKKIVTKMGGTGKVNPSGGRWRKRSRCFSVGGGEGVCADIANVSSLTPFSSTLSSLASSLSIISLLAIPNLALLTHRPVKSDSGDNQTVEDQSTAIKTTASGISAGEEGKGGRKRAFTLSSVFCWGRRQRRFGGRWRKRSRCFSVGGGEGVCADIANVSSLTPFSSTLSSLASSLSIISLLAIPNLALLTHRPVKSDSGDNQTVEDQSTAIKTTASGISAGEEGKGGRKRAFTLSSAVCDASFLVSSLQALSSSIAHADVDQDCVKELSILYEHFTDIVFNLVTTAANTHEARVVIGSCIGITCLRDLFFACIDTPLASALTLRATKHNASYDQVEGLMGLFLESSAVNVLLCCRALEGVVHQMKKKKSLQREDKRYQSILSVNEENHIHCVGQIEGLSRQIADLESVCAELLERTKSLLLEPRMLYFRDSTLSHEESLAVLCRTLPAAMWLVSWLLQDPKLFSNEVKRGNVMIKKVMNAILMLIDLMSFALNSRLGDILLPPLPPHLVPSFTQFAGASLRDVCVATAPFLIGGLCGVLERWDRQKKAGKGESMQKVLDSHTSEQGVDDPSSELRREMLDSHPTSKQIKPEITDISDPPILPLALLQSMLNTCTSIGMECDGERQMVRLCVLLLEMGLNRDIVIDVLHGECCGITGIRRLIVLLCQRDKIETKSTHSVGQTHLRESATPTFVDDECEISCPDSAEGHQEMSHDQHIHEIIEPRSLQNEAMACLNTLIDSVSRFSDSELMLEPLTRCVNRCIELCSENHLFIAFEKLITRSSLTAVKSSCIIASKITSILNVSDNQPHWNTLIHSGFSSFFSSLALDQHLDLHDMLLILKRHLHIKHLASAWICFLHSSIPFLSPLGDEHVVNCIKPALEACETEDFNSVVKSLCFVCERQRSLYLVEEEKGEGKEVMCTQNISQCHTLLLDLLRSKKDIIVSFAKDSPSLGKEIKLAVLAAKEKEKRKKERERRKHRPKLTLRLK</sequence>
<organism evidence="3 4">
    <name type="scientific">Aduncisulcus paluster</name>
    <dbReference type="NCBI Taxonomy" id="2918883"/>
    <lineage>
        <taxon>Eukaryota</taxon>
        <taxon>Metamonada</taxon>
        <taxon>Carpediemonas-like organisms</taxon>
        <taxon>Aduncisulcus</taxon>
    </lineage>
</organism>
<feature type="region of interest" description="Disordered" evidence="1">
    <location>
        <begin position="1942"/>
        <end position="1965"/>
    </location>
</feature>
<feature type="region of interest" description="Disordered" evidence="1">
    <location>
        <begin position="2356"/>
        <end position="2377"/>
    </location>
</feature>
<feature type="region of interest" description="Disordered" evidence="1">
    <location>
        <begin position="332"/>
        <end position="358"/>
    </location>
</feature>
<proteinExistence type="predicted"/>
<feature type="region of interest" description="Disordered" evidence="1">
    <location>
        <begin position="1353"/>
        <end position="1393"/>
    </location>
</feature>
<dbReference type="EMBL" id="BQXS01010161">
    <property type="protein sequence ID" value="GKT33186.1"/>
    <property type="molecule type" value="Genomic_DNA"/>
</dbReference>
<evidence type="ECO:0000313" key="4">
    <source>
        <dbReference type="Proteomes" id="UP001057375"/>
    </source>
</evidence>
<feature type="region of interest" description="Disordered" evidence="1">
    <location>
        <begin position="518"/>
        <end position="567"/>
    </location>
</feature>
<evidence type="ECO:0000256" key="2">
    <source>
        <dbReference type="SAM" id="SignalP"/>
    </source>
</evidence>
<evidence type="ECO:0000256" key="1">
    <source>
        <dbReference type="SAM" id="MobiDB-lite"/>
    </source>
</evidence>
<feature type="compositionally biased region" description="Basic residues" evidence="1">
    <location>
        <begin position="2357"/>
        <end position="2377"/>
    </location>
</feature>
<feature type="compositionally biased region" description="Polar residues" evidence="1">
    <location>
        <begin position="1357"/>
        <end position="1375"/>
    </location>
</feature>
<feature type="region of interest" description="Disordered" evidence="1">
    <location>
        <begin position="618"/>
        <end position="655"/>
    </location>
</feature>
<name>A0ABQ5KMQ2_9EUKA</name>
<reference evidence="3" key="1">
    <citation type="submission" date="2022-03" db="EMBL/GenBank/DDBJ databases">
        <title>Draft genome sequence of Aduncisulcus paluster, a free-living microaerophilic Fornicata.</title>
        <authorList>
            <person name="Yuyama I."/>
            <person name="Kume K."/>
            <person name="Tamura T."/>
            <person name="Inagaki Y."/>
            <person name="Hashimoto T."/>
        </authorList>
    </citation>
    <scope>NUCLEOTIDE SEQUENCE</scope>
    <source>
        <strain evidence="3">NY0171</strain>
    </source>
</reference>
<accession>A0ABQ5KMQ2</accession>
<protein>
    <submittedName>
        <fullName evidence="3">Uncharacterized protein</fullName>
    </submittedName>
</protein>
<feature type="compositionally biased region" description="Polar residues" evidence="1">
    <location>
        <begin position="532"/>
        <end position="546"/>
    </location>
</feature>
<feature type="signal peptide" evidence="2">
    <location>
        <begin position="1"/>
        <end position="22"/>
    </location>
</feature>
<evidence type="ECO:0000313" key="3">
    <source>
        <dbReference type="EMBL" id="GKT33186.1"/>
    </source>
</evidence>
<keyword evidence="4" id="KW-1185">Reference proteome</keyword>
<feature type="compositionally biased region" description="Low complexity" evidence="1">
    <location>
        <begin position="547"/>
        <end position="567"/>
    </location>
</feature>
<feature type="compositionally biased region" description="Low complexity" evidence="1">
    <location>
        <begin position="618"/>
        <end position="630"/>
    </location>
</feature>
<comment type="caution">
    <text evidence="3">The sequence shown here is derived from an EMBL/GenBank/DDBJ whole genome shotgun (WGS) entry which is preliminary data.</text>
</comment>
<feature type="chain" id="PRO_5046613972" evidence="2">
    <location>
        <begin position="23"/>
        <end position="2377"/>
    </location>
</feature>